<dbReference type="Pfam" id="PF01494">
    <property type="entry name" value="FAD_binding_3"/>
    <property type="match status" value="1"/>
</dbReference>
<keyword evidence="5" id="KW-0560">Oxidoreductase</keyword>
<proteinExistence type="inferred from homology"/>
<dbReference type="InterPro" id="IPR002938">
    <property type="entry name" value="FAD-bd"/>
</dbReference>
<dbReference type="EMBL" id="JAQQWP010000008">
    <property type="protein sequence ID" value="KAK8106338.1"/>
    <property type="molecule type" value="Genomic_DNA"/>
</dbReference>
<dbReference type="GO" id="GO:0044550">
    <property type="term" value="P:secondary metabolite biosynthetic process"/>
    <property type="evidence" value="ECO:0007669"/>
    <property type="project" value="TreeGrafter"/>
</dbReference>
<evidence type="ECO:0000256" key="3">
    <source>
        <dbReference type="ARBA" id="ARBA00022630"/>
    </source>
</evidence>
<name>A0AAW0QLV9_9PEZI</name>
<reference evidence="7 8" key="1">
    <citation type="submission" date="2023-01" db="EMBL/GenBank/DDBJ databases">
        <title>Analysis of 21 Apiospora genomes using comparative genomics revels a genus with tremendous synthesis potential of carbohydrate active enzymes and secondary metabolites.</title>
        <authorList>
            <person name="Sorensen T."/>
        </authorList>
    </citation>
    <scope>NUCLEOTIDE SEQUENCE [LARGE SCALE GENOMIC DNA]</scope>
    <source>
        <strain evidence="7 8">CBS 117206</strain>
    </source>
</reference>
<dbReference type="PRINTS" id="PR00420">
    <property type="entry name" value="RNGMNOXGNASE"/>
</dbReference>
<dbReference type="Proteomes" id="UP001392437">
    <property type="component" value="Unassembled WGS sequence"/>
</dbReference>
<evidence type="ECO:0000256" key="5">
    <source>
        <dbReference type="ARBA" id="ARBA00023002"/>
    </source>
</evidence>
<evidence type="ECO:0000313" key="7">
    <source>
        <dbReference type="EMBL" id="KAK8106338.1"/>
    </source>
</evidence>
<dbReference type="InterPro" id="IPR051104">
    <property type="entry name" value="FAD_monoxygenase"/>
</dbReference>
<dbReference type="GO" id="GO:0071949">
    <property type="term" value="F:FAD binding"/>
    <property type="evidence" value="ECO:0007669"/>
    <property type="project" value="InterPro"/>
</dbReference>
<comment type="pathway">
    <text evidence="1">Secondary metabolite biosynthesis.</text>
</comment>
<keyword evidence="8" id="KW-1185">Reference proteome</keyword>
<accession>A0AAW0QLV9</accession>
<sequence>MTGHIRIAISGGGLAGATLVHALLKHPHLDVHIFESASEFKEAGAAVGITRNAQAALDLIGPSAAQCLQDAGGVPQNKVRFMLAQGDHPNCQIDEAKPAFPGQRLTTIVHRAAFLRELLASVPPERMHTSKKLERVERLGGEHGPLTLHFVDGSSHECDILVGADGIHSIVRKSILGDDDPATRPRNAGWWAVMVLKPYEEARASLGDDYVDANDAGEYQWIGDGTCVMHSVLNEGGLVQVIISVRDEDAEKSEQWHRMVSAEEMRKLCSKWPTHLQLAVDKLLCDKPEQPAMYLWEHPPAHTYVSGPICVLGDAAHATTPWQGSGAGMSIEDSLILSALLGQATTSTEALRALRVYDQVRRPRTQQVVESSKGTGLISSGRGEETGLGLEKIKKHLLPRWDFIINFDVEKHLQEALEMMAGKVDH</sequence>
<comment type="similarity">
    <text evidence="2">Belongs to the paxM FAD-dependent monooxygenase family.</text>
</comment>
<protein>
    <recommendedName>
        <fullName evidence="6">FAD-binding domain-containing protein</fullName>
    </recommendedName>
</protein>
<dbReference type="InterPro" id="IPR036188">
    <property type="entry name" value="FAD/NAD-bd_sf"/>
</dbReference>
<dbReference type="Gene3D" id="3.50.50.60">
    <property type="entry name" value="FAD/NAD(P)-binding domain"/>
    <property type="match status" value="1"/>
</dbReference>
<evidence type="ECO:0000259" key="6">
    <source>
        <dbReference type="Pfam" id="PF01494"/>
    </source>
</evidence>
<feature type="domain" description="FAD-binding" evidence="6">
    <location>
        <begin position="7"/>
        <end position="371"/>
    </location>
</feature>
<dbReference type="AlphaFoldDB" id="A0AAW0QLV9"/>
<evidence type="ECO:0000256" key="4">
    <source>
        <dbReference type="ARBA" id="ARBA00022827"/>
    </source>
</evidence>
<organism evidence="7 8">
    <name type="scientific">Apiospora kogelbergensis</name>
    <dbReference type="NCBI Taxonomy" id="1337665"/>
    <lineage>
        <taxon>Eukaryota</taxon>
        <taxon>Fungi</taxon>
        <taxon>Dikarya</taxon>
        <taxon>Ascomycota</taxon>
        <taxon>Pezizomycotina</taxon>
        <taxon>Sordariomycetes</taxon>
        <taxon>Xylariomycetidae</taxon>
        <taxon>Amphisphaeriales</taxon>
        <taxon>Apiosporaceae</taxon>
        <taxon>Apiospora</taxon>
    </lineage>
</organism>
<evidence type="ECO:0000313" key="8">
    <source>
        <dbReference type="Proteomes" id="UP001392437"/>
    </source>
</evidence>
<keyword evidence="3" id="KW-0285">Flavoprotein</keyword>
<dbReference type="GO" id="GO:0016491">
    <property type="term" value="F:oxidoreductase activity"/>
    <property type="evidence" value="ECO:0007669"/>
    <property type="project" value="UniProtKB-KW"/>
</dbReference>
<evidence type="ECO:0000256" key="1">
    <source>
        <dbReference type="ARBA" id="ARBA00005179"/>
    </source>
</evidence>
<keyword evidence="4" id="KW-0274">FAD</keyword>
<comment type="caution">
    <text evidence="7">The sequence shown here is derived from an EMBL/GenBank/DDBJ whole genome shotgun (WGS) entry which is preliminary data.</text>
</comment>
<dbReference type="PANTHER" id="PTHR46720">
    <property type="entry name" value="HYDROXYLASE, PUTATIVE (AFU_ORTHOLOGUE AFUA_3G01460)-RELATED"/>
    <property type="match status" value="1"/>
</dbReference>
<dbReference type="PANTHER" id="PTHR46720:SF3">
    <property type="entry name" value="FAD-BINDING DOMAIN-CONTAINING PROTEIN-RELATED"/>
    <property type="match status" value="1"/>
</dbReference>
<evidence type="ECO:0000256" key="2">
    <source>
        <dbReference type="ARBA" id="ARBA00007992"/>
    </source>
</evidence>
<dbReference type="SUPFAM" id="SSF51905">
    <property type="entry name" value="FAD/NAD(P)-binding domain"/>
    <property type="match status" value="1"/>
</dbReference>
<gene>
    <name evidence="7" type="ORF">PG999_009697</name>
</gene>